<gene>
    <name evidence="2" type="ORF">PMW_08</name>
</gene>
<reference evidence="2 3" key="1">
    <citation type="submission" date="2016-03" db="EMBL/GenBank/DDBJ databases">
        <title>Characterization of pf16 and phiPMW: Two novel phages infecting Pseudomonas putida PpG1.</title>
        <authorList>
            <person name="Magill D.J."/>
            <person name="Krylov V.N."/>
            <person name="Allen C.C.R."/>
            <person name="McGrath J.W."/>
            <person name="Quinn J.P."/>
            <person name="Kulakov L.A."/>
        </authorList>
    </citation>
    <scope>NUCLEOTIDE SEQUENCE [LARGE SCALE GENOMIC DNA]</scope>
</reference>
<protein>
    <submittedName>
        <fullName evidence="2">Uncharacterized protein</fullName>
    </submittedName>
</protein>
<dbReference type="Proteomes" id="UP000223738">
    <property type="component" value="Segment"/>
</dbReference>
<keyword evidence="1" id="KW-0472">Membrane</keyword>
<feature type="transmembrane region" description="Helical" evidence="1">
    <location>
        <begin position="6"/>
        <end position="24"/>
    </location>
</feature>
<evidence type="ECO:0000313" key="2">
    <source>
        <dbReference type="EMBL" id="ANA49133.1"/>
    </source>
</evidence>
<feature type="transmembrane region" description="Helical" evidence="1">
    <location>
        <begin position="31"/>
        <end position="50"/>
    </location>
</feature>
<keyword evidence="1" id="KW-0812">Transmembrane</keyword>
<keyword evidence="1" id="KW-1133">Transmembrane helix</keyword>
<accession>A0A1S5R146</accession>
<proteinExistence type="predicted"/>
<sequence>MDLFNAIGLGASIILFFVNLEGMVEDGHPMAAIGMLFSGIAAVSFTNALFG</sequence>
<dbReference type="EMBL" id="KU862660">
    <property type="protein sequence ID" value="ANA49133.1"/>
    <property type="molecule type" value="Genomic_DNA"/>
</dbReference>
<keyword evidence="3" id="KW-1185">Reference proteome</keyword>
<organism evidence="2 3">
    <name type="scientific">Pseudomonas phage phiPMW</name>
    <dbReference type="NCBI Taxonomy" id="1815582"/>
    <lineage>
        <taxon>Viruses</taxon>
        <taxon>Duplodnaviria</taxon>
        <taxon>Heunggongvirae</taxon>
        <taxon>Uroviricota</taxon>
        <taxon>Caudoviricetes</taxon>
        <taxon>Plaisancevirus</taxon>
        <taxon>Plaisancevirus PMW</taxon>
    </lineage>
</organism>
<evidence type="ECO:0000256" key="1">
    <source>
        <dbReference type="SAM" id="Phobius"/>
    </source>
</evidence>
<name>A0A1S5R146_9CAUD</name>
<evidence type="ECO:0000313" key="3">
    <source>
        <dbReference type="Proteomes" id="UP000223738"/>
    </source>
</evidence>